<dbReference type="SUPFAM" id="SSF53474">
    <property type="entry name" value="alpha/beta-Hydrolases"/>
    <property type="match status" value="1"/>
</dbReference>
<protein>
    <submittedName>
        <fullName evidence="3">Alpha/beta fold hydrolase</fullName>
    </submittedName>
</protein>
<feature type="signal peptide" evidence="1">
    <location>
        <begin position="1"/>
        <end position="19"/>
    </location>
</feature>
<organism evidence="3 4">
    <name type="scientific">Sandaracinobacteroides saxicola</name>
    <dbReference type="NCBI Taxonomy" id="2759707"/>
    <lineage>
        <taxon>Bacteria</taxon>
        <taxon>Pseudomonadati</taxon>
        <taxon>Pseudomonadota</taxon>
        <taxon>Alphaproteobacteria</taxon>
        <taxon>Sphingomonadales</taxon>
        <taxon>Sphingosinicellaceae</taxon>
        <taxon>Sandaracinobacteroides</taxon>
    </lineage>
</organism>
<proteinExistence type="predicted"/>
<dbReference type="PANTHER" id="PTHR12277">
    <property type="entry name" value="ALPHA/BETA HYDROLASE DOMAIN-CONTAINING PROTEIN"/>
    <property type="match status" value="1"/>
</dbReference>
<keyword evidence="3" id="KW-0378">Hydrolase</keyword>
<dbReference type="KEGG" id="sand:H3309_12165"/>
<evidence type="ECO:0000313" key="4">
    <source>
        <dbReference type="Proteomes" id="UP000515292"/>
    </source>
</evidence>
<keyword evidence="4" id="KW-1185">Reference proteome</keyword>
<dbReference type="Gene3D" id="3.40.50.1820">
    <property type="entry name" value="alpha/beta hydrolase"/>
    <property type="match status" value="1"/>
</dbReference>
<dbReference type="InterPro" id="IPR000073">
    <property type="entry name" value="AB_hydrolase_1"/>
</dbReference>
<feature type="chain" id="PRO_5029004961" evidence="1">
    <location>
        <begin position="20"/>
        <end position="261"/>
    </location>
</feature>
<dbReference type="RefSeq" id="WP_182294963.1">
    <property type="nucleotide sequence ID" value="NZ_CP059851.1"/>
</dbReference>
<dbReference type="GO" id="GO:0016787">
    <property type="term" value="F:hydrolase activity"/>
    <property type="evidence" value="ECO:0007669"/>
    <property type="project" value="UniProtKB-KW"/>
</dbReference>
<dbReference type="EMBL" id="CP059851">
    <property type="protein sequence ID" value="QMW22118.1"/>
    <property type="molecule type" value="Genomic_DNA"/>
</dbReference>
<evidence type="ECO:0000313" key="3">
    <source>
        <dbReference type="EMBL" id="QMW22118.1"/>
    </source>
</evidence>
<evidence type="ECO:0000256" key="1">
    <source>
        <dbReference type="SAM" id="SignalP"/>
    </source>
</evidence>
<dbReference type="Pfam" id="PF00561">
    <property type="entry name" value="Abhydrolase_1"/>
    <property type="match status" value="1"/>
</dbReference>
<gene>
    <name evidence="3" type="ORF">H3309_12165</name>
</gene>
<dbReference type="Proteomes" id="UP000515292">
    <property type="component" value="Chromosome"/>
</dbReference>
<dbReference type="InterPro" id="IPR029058">
    <property type="entry name" value="AB_hydrolase_fold"/>
</dbReference>
<reference evidence="3 4" key="1">
    <citation type="submission" date="2020-07" db="EMBL/GenBank/DDBJ databases">
        <title>Complete genome sequence for Sandaracinobacter sp. M6.</title>
        <authorList>
            <person name="Tang Y."/>
            <person name="Liu Q."/>
            <person name="Guo Z."/>
            <person name="Lei P."/>
            <person name="Huang B."/>
        </authorList>
    </citation>
    <scope>NUCLEOTIDE SEQUENCE [LARGE SCALE GENOMIC DNA]</scope>
    <source>
        <strain evidence="3 4">M6</strain>
    </source>
</reference>
<accession>A0A7G5IFH6</accession>
<name>A0A7G5IFH6_9SPHN</name>
<evidence type="ECO:0000259" key="2">
    <source>
        <dbReference type="Pfam" id="PF00561"/>
    </source>
</evidence>
<sequence length="261" mass="28260">MLAASLACLLALATTGCSASVMRDRVFKPDPMPARLEWQSVPEPETVTVTNEDGLVLRGYRWPAKTRNHVSLVFFHGNGGNRYTAALMAAPLRRPDAEIIVASYRGYGDNPGEPDEKGLFRDAAAFLKLARQSEPRKIYLFGFSLGGAVALHTAATQPVDGVVTLGTFSSLRSMAPALIRGMIPDQFNSAAIIRTIKVPLFLLHGTADTTVPFEQGRKLRAAAADNALLVRLVDAPHNITLDQIQDRIWTALLQPASSTLP</sequence>
<feature type="domain" description="AB hydrolase-1" evidence="2">
    <location>
        <begin position="72"/>
        <end position="173"/>
    </location>
</feature>
<dbReference type="AlphaFoldDB" id="A0A7G5IFH6"/>
<keyword evidence="1" id="KW-0732">Signal</keyword>